<evidence type="ECO:0000256" key="2">
    <source>
        <dbReference type="ARBA" id="ARBA00022448"/>
    </source>
</evidence>
<feature type="transmembrane region" description="Helical" evidence="10">
    <location>
        <begin position="262"/>
        <end position="280"/>
    </location>
</feature>
<feature type="transmembrane region" description="Helical" evidence="10">
    <location>
        <begin position="352"/>
        <end position="371"/>
    </location>
</feature>
<comment type="caution">
    <text evidence="11">The sequence shown here is derived from an EMBL/GenBank/DDBJ whole genome shotgun (WGS) entry which is preliminary data.</text>
</comment>
<feature type="transmembrane region" description="Helical" evidence="10">
    <location>
        <begin position="300"/>
        <end position="331"/>
    </location>
</feature>
<evidence type="ECO:0000256" key="5">
    <source>
        <dbReference type="ARBA" id="ARBA00022692"/>
    </source>
</evidence>
<protein>
    <submittedName>
        <fullName evidence="11">Potassium transporter</fullName>
    </submittedName>
</protein>
<evidence type="ECO:0000256" key="8">
    <source>
        <dbReference type="ARBA" id="ARBA00023065"/>
    </source>
</evidence>
<dbReference type="GO" id="GO:0005886">
    <property type="term" value="C:plasma membrane"/>
    <property type="evidence" value="ECO:0007669"/>
    <property type="project" value="UniProtKB-SubCell"/>
</dbReference>
<keyword evidence="5 10" id="KW-0812">Transmembrane</keyword>
<evidence type="ECO:0000256" key="3">
    <source>
        <dbReference type="ARBA" id="ARBA00022475"/>
    </source>
</evidence>
<dbReference type="Pfam" id="PF02386">
    <property type="entry name" value="TrkH"/>
    <property type="match status" value="1"/>
</dbReference>
<proteinExistence type="predicted"/>
<evidence type="ECO:0000256" key="1">
    <source>
        <dbReference type="ARBA" id="ARBA00004651"/>
    </source>
</evidence>
<evidence type="ECO:0000313" key="12">
    <source>
        <dbReference type="Proteomes" id="UP000319322"/>
    </source>
</evidence>
<dbReference type="EMBL" id="VKGC01000010">
    <property type="protein sequence ID" value="TSA83776.1"/>
    <property type="molecule type" value="Genomic_DNA"/>
</dbReference>
<keyword evidence="4" id="KW-0633">Potassium transport</keyword>
<dbReference type="AlphaFoldDB" id="A0A553UU73"/>
<feature type="transmembrane region" description="Helical" evidence="10">
    <location>
        <begin position="134"/>
        <end position="155"/>
    </location>
</feature>
<dbReference type="GO" id="GO:0015379">
    <property type="term" value="F:potassium:chloride symporter activity"/>
    <property type="evidence" value="ECO:0007669"/>
    <property type="project" value="InterPro"/>
</dbReference>
<keyword evidence="9 10" id="KW-0472">Membrane</keyword>
<evidence type="ECO:0000256" key="9">
    <source>
        <dbReference type="ARBA" id="ARBA00023136"/>
    </source>
</evidence>
<dbReference type="InterPro" id="IPR003445">
    <property type="entry name" value="Cat_transpt"/>
</dbReference>
<reference evidence="12" key="1">
    <citation type="submission" date="2019-07" db="EMBL/GenBank/DDBJ databases">
        <title>Helicobacter labacensis sp. nov., Helicobacter mehlei sp. nov. and Helicobacter vulpis sp. nov., isolated from gastric mucosa of red fox (Vulpis vulpis).</title>
        <authorList>
            <person name="Papic B."/>
        </authorList>
    </citation>
    <scope>NUCLEOTIDE SEQUENCE [LARGE SCALE GENOMIC DNA]</scope>
    <source>
        <strain evidence="12">L8b</strain>
    </source>
</reference>
<evidence type="ECO:0000256" key="10">
    <source>
        <dbReference type="SAM" id="Phobius"/>
    </source>
</evidence>
<feature type="transmembrane region" description="Helical" evidence="10">
    <location>
        <begin position="17"/>
        <end position="36"/>
    </location>
</feature>
<keyword evidence="8" id="KW-0406">Ion transport</keyword>
<evidence type="ECO:0000256" key="6">
    <source>
        <dbReference type="ARBA" id="ARBA00022958"/>
    </source>
</evidence>
<dbReference type="InterPro" id="IPR004772">
    <property type="entry name" value="TrkH"/>
</dbReference>
<dbReference type="PANTHER" id="PTHR32024:SF1">
    <property type="entry name" value="KTR SYSTEM POTASSIUM UPTAKE PROTEIN B"/>
    <property type="match status" value="1"/>
</dbReference>
<dbReference type="NCBIfam" id="TIGR00933">
    <property type="entry name" value="2a38"/>
    <property type="match status" value="1"/>
</dbReference>
<dbReference type="PANTHER" id="PTHR32024">
    <property type="entry name" value="TRK SYSTEM POTASSIUM UPTAKE PROTEIN TRKG-RELATED"/>
    <property type="match status" value="1"/>
</dbReference>
<name>A0A553UU73_9HELI</name>
<keyword evidence="7 10" id="KW-1133">Transmembrane helix</keyword>
<feature type="transmembrane region" description="Helical" evidence="10">
    <location>
        <begin position="416"/>
        <end position="437"/>
    </location>
</feature>
<sequence length="454" mass="49904">MLASEGSLNKASSVNKTFGTIVISYVLLALLGALLLSLSPMRLKPIPFIDLFFTSVSAVCLTGLITFNPATDLSIYGQAVIMGLIQAGGFGYMGLAGFLFLILGKRMDFKGRMLLKESLDYPNMQGIIRYLKKILLFTLCIEGLGALILTLYFLSNMPFKQALWAGIFHAISAFNNAGFSVFESNLVNYRNDVVVNLTICLLIILGGLGFLVLSECYDYRNKSRWSVHTRIVLIATAICIVLGMAVLLLFEWDNPKSFGESNWFEKILGVFFISVNLRTAGFNTIDMSGLHDQSLFFSSLLMVVGAAPGGTAGGIKITTMTLLLVYAYCTLKDREMVLFQRTIPQALVKKSFLVFIITMFYIIISVMILSATDDTQNKHFLHLLFEICSAFGTVGASTGDGGSLSFAATFTNFGKLYLIVLMFMGRAGVLMFSMALIGKSKTRHIKYPEEGVLL</sequence>
<keyword evidence="12" id="KW-1185">Reference proteome</keyword>
<reference evidence="11 12" key="2">
    <citation type="submission" date="2019-07" db="EMBL/GenBank/DDBJ databases">
        <title>Helicobacter labacensis sp. nov., Helicobacter mehlei sp. nov. and Helicobacter vulpis sp. nov., isolated from gastric mucosa of red fox (Vulpis vulpis).</title>
        <authorList>
            <person name="Kusar D."/>
            <person name="Gruntar I."/>
            <person name="Pate M."/>
            <person name="Zajc U."/>
            <person name="Ocepek M."/>
        </authorList>
    </citation>
    <scope>NUCLEOTIDE SEQUENCE [LARGE SCALE GENOMIC DNA]</scope>
    <source>
        <strain evidence="11 12">L8b</strain>
    </source>
</reference>
<feature type="transmembrane region" description="Helical" evidence="10">
    <location>
        <begin position="161"/>
        <end position="181"/>
    </location>
</feature>
<organism evidence="11 12">
    <name type="scientific">Helicobacter mehlei</name>
    <dbReference type="NCBI Taxonomy" id="2316080"/>
    <lineage>
        <taxon>Bacteria</taxon>
        <taxon>Pseudomonadati</taxon>
        <taxon>Campylobacterota</taxon>
        <taxon>Epsilonproteobacteria</taxon>
        <taxon>Campylobacterales</taxon>
        <taxon>Helicobacteraceae</taxon>
        <taxon>Helicobacter</taxon>
    </lineage>
</organism>
<keyword evidence="6" id="KW-0630">Potassium</keyword>
<feature type="transmembrane region" description="Helical" evidence="10">
    <location>
        <begin position="48"/>
        <end position="67"/>
    </location>
</feature>
<dbReference type="OrthoDB" id="9810952at2"/>
<feature type="transmembrane region" description="Helical" evidence="10">
    <location>
        <begin position="79"/>
        <end position="103"/>
    </location>
</feature>
<dbReference type="Proteomes" id="UP000319322">
    <property type="component" value="Unassembled WGS sequence"/>
</dbReference>
<reference evidence="11 12" key="3">
    <citation type="submission" date="2019-07" db="EMBL/GenBank/DDBJ databases">
        <authorList>
            <person name="Papic B."/>
        </authorList>
    </citation>
    <scope>NUCLEOTIDE SEQUENCE [LARGE SCALE GENOMIC DNA]</scope>
    <source>
        <strain evidence="11 12">L8b</strain>
    </source>
</reference>
<evidence type="ECO:0000313" key="11">
    <source>
        <dbReference type="EMBL" id="TSA83776.1"/>
    </source>
</evidence>
<dbReference type="RefSeq" id="WP_120947444.1">
    <property type="nucleotide sequence ID" value="NZ_QXQP01000002.1"/>
</dbReference>
<comment type="subcellular location">
    <subcellularLocation>
        <location evidence="1">Cell membrane</location>
        <topology evidence="1">Multi-pass membrane protein</topology>
    </subcellularLocation>
</comment>
<evidence type="ECO:0000256" key="4">
    <source>
        <dbReference type="ARBA" id="ARBA00022538"/>
    </source>
</evidence>
<evidence type="ECO:0000256" key="7">
    <source>
        <dbReference type="ARBA" id="ARBA00022989"/>
    </source>
</evidence>
<accession>A0A553UU73</accession>
<gene>
    <name evidence="11" type="ORF">FNE76_04895</name>
</gene>
<feature type="transmembrane region" description="Helical" evidence="10">
    <location>
        <begin position="193"/>
        <end position="211"/>
    </location>
</feature>
<keyword evidence="3" id="KW-1003">Cell membrane</keyword>
<feature type="transmembrane region" description="Helical" evidence="10">
    <location>
        <begin position="231"/>
        <end position="250"/>
    </location>
</feature>
<keyword evidence="2" id="KW-0813">Transport</keyword>